<evidence type="ECO:0000256" key="5">
    <source>
        <dbReference type="ARBA" id="ARBA00011193"/>
    </source>
</evidence>
<dbReference type="PANTHER" id="PTHR21272:SF3">
    <property type="entry name" value="CATABOLIC 3-DEHYDROQUINASE"/>
    <property type="match status" value="1"/>
</dbReference>
<evidence type="ECO:0000256" key="6">
    <source>
        <dbReference type="ARBA" id="ARBA00012060"/>
    </source>
</evidence>
<dbReference type="NCBIfam" id="TIGR01088">
    <property type="entry name" value="aroQ"/>
    <property type="match status" value="1"/>
</dbReference>
<dbReference type="GO" id="GO:0019631">
    <property type="term" value="P:quinate catabolic process"/>
    <property type="evidence" value="ECO:0007669"/>
    <property type="project" value="TreeGrafter"/>
</dbReference>
<dbReference type="NCBIfam" id="NF003807">
    <property type="entry name" value="PRK05395.1-4"/>
    <property type="match status" value="1"/>
</dbReference>
<proteinExistence type="inferred from homology"/>
<feature type="binding site" evidence="8 10">
    <location>
        <position position="73"/>
    </location>
    <ligand>
        <name>substrate</name>
    </ligand>
</feature>
<dbReference type="NCBIfam" id="NF003806">
    <property type="entry name" value="PRK05395.1-3"/>
    <property type="match status" value="1"/>
</dbReference>
<dbReference type="NCBIfam" id="NF003805">
    <property type="entry name" value="PRK05395.1-2"/>
    <property type="match status" value="1"/>
</dbReference>
<dbReference type="GO" id="GO:0008652">
    <property type="term" value="P:amino acid biosynthetic process"/>
    <property type="evidence" value="ECO:0007669"/>
    <property type="project" value="UniProtKB-KW"/>
</dbReference>
<dbReference type="GO" id="GO:0003855">
    <property type="term" value="F:3-dehydroquinate dehydratase activity"/>
    <property type="evidence" value="ECO:0007669"/>
    <property type="project" value="UniProtKB-UniRule"/>
</dbReference>
<evidence type="ECO:0000256" key="4">
    <source>
        <dbReference type="ARBA" id="ARBA00011037"/>
    </source>
</evidence>
<accession>A0AAW9S8T2</accession>
<dbReference type="PANTHER" id="PTHR21272">
    <property type="entry name" value="CATABOLIC 3-DEHYDROQUINASE"/>
    <property type="match status" value="1"/>
</dbReference>
<comment type="subunit">
    <text evidence="5 8">Homododecamer.</text>
</comment>
<keyword evidence="8" id="KW-0028">Amino-acid biosynthesis</keyword>
<evidence type="ECO:0000256" key="7">
    <source>
        <dbReference type="ARBA" id="ARBA00023239"/>
    </source>
</evidence>
<dbReference type="PIRSF" id="PIRSF001399">
    <property type="entry name" value="DHquinase_II"/>
    <property type="match status" value="1"/>
</dbReference>
<keyword evidence="13" id="KW-1185">Reference proteome</keyword>
<dbReference type="Proteomes" id="UP001403385">
    <property type="component" value="Unassembled WGS sequence"/>
</dbReference>
<evidence type="ECO:0000256" key="3">
    <source>
        <dbReference type="ARBA" id="ARBA00004902"/>
    </source>
</evidence>
<comment type="catalytic activity">
    <reaction evidence="1 8">
        <text>3-dehydroquinate = 3-dehydroshikimate + H2O</text>
        <dbReference type="Rhea" id="RHEA:21096"/>
        <dbReference type="ChEBI" id="CHEBI:15377"/>
        <dbReference type="ChEBI" id="CHEBI:16630"/>
        <dbReference type="ChEBI" id="CHEBI:32364"/>
        <dbReference type="EC" id="4.2.1.10"/>
    </reaction>
</comment>
<dbReference type="InterPro" id="IPR036441">
    <property type="entry name" value="DHquinase_II_sf"/>
</dbReference>
<dbReference type="PROSITE" id="PS01029">
    <property type="entry name" value="DEHYDROQUINASE_II"/>
    <property type="match status" value="1"/>
</dbReference>
<dbReference type="InterPro" id="IPR018509">
    <property type="entry name" value="DHquinase_II_CS"/>
</dbReference>
<feature type="binding site" evidence="8 10">
    <location>
        <position position="79"/>
    </location>
    <ligand>
        <name>substrate</name>
    </ligand>
</feature>
<dbReference type="GO" id="GO:0009423">
    <property type="term" value="P:chorismate biosynthetic process"/>
    <property type="evidence" value="ECO:0007669"/>
    <property type="project" value="UniProtKB-UniRule"/>
</dbReference>
<sequence length="141" mass="15650">MKKEILILNGPNLNLLGKREPDIYGSTTFEEYYASLEKKYPEVTFRYFQSNSEGALVDKIHEVGFEIDGIVMNAGAYTHTSIAIADAISAVKSPVVEVHISNVAKRETFRHISYMAKSCVGSIIGLGLKGYELAVEYLIEL</sequence>
<dbReference type="Pfam" id="PF01220">
    <property type="entry name" value="DHquinase_II"/>
    <property type="match status" value="1"/>
</dbReference>
<evidence type="ECO:0000313" key="13">
    <source>
        <dbReference type="Proteomes" id="UP001403385"/>
    </source>
</evidence>
<feature type="active site" description="Proton acceptor" evidence="8 9">
    <location>
        <position position="24"/>
    </location>
</feature>
<comment type="similarity">
    <text evidence="4 8">Belongs to the type-II 3-dehydroquinase family.</text>
</comment>
<dbReference type="Gene3D" id="3.40.50.9100">
    <property type="entry name" value="Dehydroquinase, class II"/>
    <property type="match status" value="1"/>
</dbReference>
<dbReference type="SUPFAM" id="SSF52304">
    <property type="entry name" value="Type II 3-dehydroquinate dehydratase"/>
    <property type="match status" value="1"/>
</dbReference>
<comment type="caution">
    <text evidence="12">The sequence shown here is derived from an EMBL/GenBank/DDBJ whole genome shotgun (WGS) entry which is preliminary data.</text>
</comment>
<evidence type="ECO:0000256" key="1">
    <source>
        <dbReference type="ARBA" id="ARBA00001864"/>
    </source>
</evidence>
<dbReference type="GO" id="GO:0009073">
    <property type="term" value="P:aromatic amino acid family biosynthetic process"/>
    <property type="evidence" value="ECO:0007669"/>
    <property type="project" value="UniProtKB-KW"/>
</dbReference>
<keyword evidence="7 8" id="KW-0456">Lyase</keyword>
<dbReference type="InterPro" id="IPR001874">
    <property type="entry name" value="DHquinase_II"/>
</dbReference>
<dbReference type="RefSeq" id="WP_346822686.1">
    <property type="nucleotide sequence ID" value="NZ_JBDKWZ010000011.1"/>
</dbReference>
<feature type="active site" description="Proton donor" evidence="8 9">
    <location>
        <position position="99"/>
    </location>
</feature>
<feature type="binding site" evidence="8 10">
    <location>
        <position position="110"/>
    </location>
    <ligand>
        <name>substrate</name>
    </ligand>
</feature>
<reference evidence="12 13" key="1">
    <citation type="submission" date="2024-04" db="EMBL/GenBank/DDBJ databases">
        <title>Novel genus in family Flammeovirgaceae.</title>
        <authorList>
            <person name="Nguyen T.H."/>
            <person name="Vuong T.Q."/>
            <person name="Le H."/>
            <person name="Kim S.-G."/>
        </authorList>
    </citation>
    <scope>NUCLEOTIDE SEQUENCE [LARGE SCALE GENOMIC DNA]</scope>
    <source>
        <strain evidence="12 13">JCM 23209</strain>
    </source>
</reference>
<feature type="binding site" evidence="8 10">
    <location>
        <begin position="100"/>
        <end position="101"/>
    </location>
    <ligand>
        <name>substrate</name>
    </ligand>
</feature>
<evidence type="ECO:0000256" key="11">
    <source>
        <dbReference type="PIRSR" id="PIRSR001399-3"/>
    </source>
</evidence>
<dbReference type="HAMAP" id="MF_00169">
    <property type="entry name" value="AroQ"/>
    <property type="match status" value="1"/>
</dbReference>
<keyword evidence="8" id="KW-0057">Aromatic amino acid biosynthesis</keyword>
<protein>
    <recommendedName>
        <fullName evidence="6 8">3-dehydroquinate dehydratase</fullName>
        <shortName evidence="8">3-dehydroquinase</shortName>
        <ecNumber evidence="6 8">4.2.1.10</ecNumber>
    </recommendedName>
    <alternativeName>
        <fullName evidence="8">Type II DHQase</fullName>
    </alternativeName>
</protein>
<evidence type="ECO:0000256" key="10">
    <source>
        <dbReference type="PIRSR" id="PIRSR001399-2"/>
    </source>
</evidence>
<dbReference type="EMBL" id="JBDKWZ010000011">
    <property type="protein sequence ID" value="MEN7549907.1"/>
    <property type="molecule type" value="Genomic_DNA"/>
</dbReference>
<evidence type="ECO:0000313" key="12">
    <source>
        <dbReference type="EMBL" id="MEN7549907.1"/>
    </source>
</evidence>
<feature type="site" description="Transition state stabilizer" evidence="8 11">
    <location>
        <position position="19"/>
    </location>
</feature>
<dbReference type="CDD" id="cd00466">
    <property type="entry name" value="DHQase_II"/>
    <property type="match status" value="1"/>
</dbReference>
<dbReference type="AlphaFoldDB" id="A0AAW9S8T2"/>
<dbReference type="EC" id="4.2.1.10" evidence="6 8"/>
<comment type="pathway">
    <text evidence="3 8">Metabolic intermediate biosynthesis; chorismate biosynthesis; chorismate from D-erythrose 4-phosphate and phosphoenolpyruvate: step 3/7.</text>
</comment>
<comment type="function">
    <text evidence="2 8">Catalyzes a trans-dehydration via an enolate intermediate.</text>
</comment>
<evidence type="ECO:0000256" key="2">
    <source>
        <dbReference type="ARBA" id="ARBA00003924"/>
    </source>
</evidence>
<feature type="binding site" evidence="8 10">
    <location>
        <position position="86"/>
    </location>
    <ligand>
        <name>substrate</name>
    </ligand>
</feature>
<evidence type="ECO:0000256" key="8">
    <source>
        <dbReference type="HAMAP-Rule" id="MF_00169"/>
    </source>
</evidence>
<name>A0AAW9S8T2_9BACT</name>
<evidence type="ECO:0000256" key="9">
    <source>
        <dbReference type="PIRSR" id="PIRSR001399-1"/>
    </source>
</evidence>
<organism evidence="12 13">
    <name type="scientific">Rapidithrix thailandica</name>
    <dbReference type="NCBI Taxonomy" id="413964"/>
    <lineage>
        <taxon>Bacteria</taxon>
        <taxon>Pseudomonadati</taxon>
        <taxon>Bacteroidota</taxon>
        <taxon>Cytophagia</taxon>
        <taxon>Cytophagales</taxon>
        <taxon>Flammeovirgaceae</taxon>
        <taxon>Rapidithrix</taxon>
    </lineage>
</organism>
<gene>
    <name evidence="8 12" type="primary">aroQ</name>
    <name evidence="12" type="ORF">AAG747_18425</name>
</gene>